<organism evidence="2 3">
    <name type="scientific">Nepenthes gracilis</name>
    <name type="common">Slender pitcher plant</name>
    <dbReference type="NCBI Taxonomy" id="150966"/>
    <lineage>
        <taxon>Eukaryota</taxon>
        <taxon>Viridiplantae</taxon>
        <taxon>Streptophyta</taxon>
        <taxon>Embryophyta</taxon>
        <taxon>Tracheophyta</taxon>
        <taxon>Spermatophyta</taxon>
        <taxon>Magnoliopsida</taxon>
        <taxon>eudicotyledons</taxon>
        <taxon>Gunneridae</taxon>
        <taxon>Pentapetalae</taxon>
        <taxon>Caryophyllales</taxon>
        <taxon>Nepenthaceae</taxon>
        <taxon>Nepenthes</taxon>
    </lineage>
</organism>
<feature type="compositionally biased region" description="Polar residues" evidence="1">
    <location>
        <begin position="1"/>
        <end position="19"/>
    </location>
</feature>
<gene>
    <name evidence="2" type="ORF">Nepgr_028159</name>
</gene>
<dbReference type="AlphaFoldDB" id="A0AAD3TCL8"/>
<proteinExistence type="predicted"/>
<reference evidence="2" key="1">
    <citation type="submission" date="2023-05" db="EMBL/GenBank/DDBJ databases">
        <title>Nepenthes gracilis genome sequencing.</title>
        <authorList>
            <person name="Fukushima K."/>
        </authorList>
    </citation>
    <scope>NUCLEOTIDE SEQUENCE</scope>
    <source>
        <strain evidence="2">SING2019-196</strain>
    </source>
</reference>
<dbReference type="Proteomes" id="UP001279734">
    <property type="component" value="Unassembled WGS sequence"/>
</dbReference>
<feature type="compositionally biased region" description="Basic and acidic residues" evidence="1">
    <location>
        <begin position="21"/>
        <end position="37"/>
    </location>
</feature>
<dbReference type="EMBL" id="BSYO01000031">
    <property type="protein sequence ID" value="GMH26316.1"/>
    <property type="molecule type" value="Genomic_DNA"/>
</dbReference>
<sequence length="67" mass="7866">MTMENGQPNFQNSSSQNWKSEYLKPDMKSGGRREDRNLPNVKPFQFGEHMVQQSDCQKQNHFSFKAN</sequence>
<evidence type="ECO:0000313" key="2">
    <source>
        <dbReference type="EMBL" id="GMH26316.1"/>
    </source>
</evidence>
<feature type="region of interest" description="Disordered" evidence="1">
    <location>
        <begin position="1"/>
        <end position="41"/>
    </location>
</feature>
<accession>A0AAD3TCL8</accession>
<comment type="caution">
    <text evidence="2">The sequence shown here is derived from an EMBL/GenBank/DDBJ whole genome shotgun (WGS) entry which is preliminary data.</text>
</comment>
<protein>
    <submittedName>
        <fullName evidence="2">Uncharacterized protein</fullName>
    </submittedName>
</protein>
<name>A0AAD3TCL8_NEPGR</name>
<evidence type="ECO:0000256" key="1">
    <source>
        <dbReference type="SAM" id="MobiDB-lite"/>
    </source>
</evidence>
<evidence type="ECO:0000313" key="3">
    <source>
        <dbReference type="Proteomes" id="UP001279734"/>
    </source>
</evidence>
<keyword evidence="3" id="KW-1185">Reference proteome</keyword>